<dbReference type="PANTHER" id="PTHR34427:SF5">
    <property type="entry name" value="DUF4283 DOMAIN-CONTAINING PROTEIN"/>
    <property type="match status" value="1"/>
</dbReference>
<evidence type="ECO:0000256" key="1">
    <source>
        <dbReference type="SAM" id="MobiDB-lite"/>
    </source>
</evidence>
<organism evidence="2 3">
    <name type="scientific">Rubroshorea leprosula</name>
    <dbReference type="NCBI Taxonomy" id="152421"/>
    <lineage>
        <taxon>Eukaryota</taxon>
        <taxon>Viridiplantae</taxon>
        <taxon>Streptophyta</taxon>
        <taxon>Embryophyta</taxon>
        <taxon>Tracheophyta</taxon>
        <taxon>Spermatophyta</taxon>
        <taxon>Magnoliopsida</taxon>
        <taxon>eudicotyledons</taxon>
        <taxon>Gunneridae</taxon>
        <taxon>Pentapetalae</taxon>
        <taxon>rosids</taxon>
        <taxon>malvids</taxon>
        <taxon>Malvales</taxon>
        <taxon>Dipterocarpaceae</taxon>
        <taxon>Rubroshorea</taxon>
    </lineage>
</organism>
<gene>
    <name evidence="2" type="ORF">SLEP1_g45204</name>
</gene>
<comment type="caution">
    <text evidence="2">The sequence shown here is derived from an EMBL/GenBank/DDBJ whole genome shotgun (WGS) entry which is preliminary data.</text>
</comment>
<feature type="region of interest" description="Disordered" evidence="1">
    <location>
        <begin position="404"/>
        <end position="426"/>
    </location>
</feature>
<dbReference type="EMBL" id="BPVZ01000120">
    <property type="protein sequence ID" value="GKV37143.1"/>
    <property type="molecule type" value="Genomic_DNA"/>
</dbReference>
<feature type="region of interest" description="Disordered" evidence="1">
    <location>
        <begin position="461"/>
        <end position="484"/>
    </location>
</feature>
<feature type="compositionally biased region" description="Polar residues" evidence="1">
    <location>
        <begin position="174"/>
        <end position="188"/>
    </location>
</feature>
<proteinExistence type="predicted"/>
<dbReference type="PANTHER" id="PTHR34427">
    <property type="entry name" value="DUF4283 DOMAIN PROTEIN"/>
    <property type="match status" value="1"/>
</dbReference>
<feature type="compositionally biased region" description="Basic and acidic residues" evidence="1">
    <location>
        <begin position="523"/>
        <end position="538"/>
    </location>
</feature>
<dbReference type="AlphaFoldDB" id="A0AAV5LJX1"/>
<protein>
    <recommendedName>
        <fullName evidence="4">RRM domain-containing protein</fullName>
    </recommendedName>
</protein>
<feature type="compositionally biased region" description="Basic and acidic residues" evidence="1">
    <location>
        <begin position="471"/>
        <end position="480"/>
    </location>
</feature>
<dbReference type="Proteomes" id="UP001054252">
    <property type="component" value="Unassembled WGS sequence"/>
</dbReference>
<accession>A0AAV5LJX1</accession>
<keyword evidence="3" id="KW-1185">Reference proteome</keyword>
<reference evidence="2 3" key="1">
    <citation type="journal article" date="2021" name="Commun. Biol.">
        <title>The genome of Shorea leprosula (Dipterocarpaceae) highlights the ecological relevance of drought in aseasonal tropical rainforests.</title>
        <authorList>
            <person name="Ng K.K.S."/>
            <person name="Kobayashi M.J."/>
            <person name="Fawcett J.A."/>
            <person name="Hatakeyama M."/>
            <person name="Paape T."/>
            <person name="Ng C.H."/>
            <person name="Ang C.C."/>
            <person name="Tnah L.H."/>
            <person name="Lee C.T."/>
            <person name="Nishiyama T."/>
            <person name="Sese J."/>
            <person name="O'Brien M.J."/>
            <person name="Copetti D."/>
            <person name="Mohd Noor M.I."/>
            <person name="Ong R.C."/>
            <person name="Putra M."/>
            <person name="Sireger I.Z."/>
            <person name="Indrioko S."/>
            <person name="Kosugi Y."/>
            <person name="Izuno A."/>
            <person name="Isagi Y."/>
            <person name="Lee S.L."/>
            <person name="Shimizu K.K."/>
        </authorList>
    </citation>
    <scope>NUCLEOTIDE SEQUENCE [LARGE SCALE GENOMIC DNA]</scope>
    <source>
        <strain evidence="2">214</strain>
    </source>
</reference>
<evidence type="ECO:0008006" key="4">
    <source>
        <dbReference type="Google" id="ProtNLM"/>
    </source>
</evidence>
<feature type="region of interest" description="Disordered" evidence="1">
    <location>
        <begin position="174"/>
        <end position="206"/>
    </location>
</feature>
<sequence>MDSDLGGRRRHGNGNSTIGFKDFANRLPAFDRGLLKQCESFHFVNFPEDWGAKQLFYFIRTTVKAGRLWDIFIPSKRDKRGNRYGFARFLDARNEQEMKKQLGNIWIGNQRVVFNSAVERRKEKRSMEAKLAEEASWKSNKGKINAEDKNTVEERSRKIPRMTYAQCLLQQKEMANSTETGNKDPTPSESKEFPRRSNKGTPKIPSVSRPVYKKVIELKDTDKAKDKLMKCAVGVVLTPSIIPNLPEIFFNEGFPSIKIAPMGGNLVLIDDEDPEHVKELVDGNLQWVTAYFDRIKYWAPSDIAEERFVWVRIQGLPIHAWSEESLSTIGNQVGKLVSIDEYTLSKECLDAARMLVSTKSKLAINEDFVLKVKNNSFHIAVVEENWRTDPWWLKKTASSIDESEASSTGFNFGEDSGDFDDDSMNGLQQDEFQTLSQRVNGINCSDIVRGSKKSAEMGKFCNGTLSNQECGEQREERESRGTNQLNRLCTDLDSEVQVIQETAQLGSPEDSKNEAQLVKNKTKRGDQEQGGLQEEKSNHPAGQLRW</sequence>
<feature type="region of interest" description="Disordered" evidence="1">
    <location>
        <begin position="502"/>
        <end position="546"/>
    </location>
</feature>
<evidence type="ECO:0000313" key="2">
    <source>
        <dbReference type="EMBL" id="GKV37143.1"/>
    </source>
</evidence>
<evidence type="ECO:0000313" key="3">
    <source>
        <dbReference type="Proteomes" id="UP001054252"/>
    </source>
</evidence>
<name>A0AAV5LJX1_9ROSI</name>